<dbReference type="Proteomes" id="UP000655225">
    <property type="component" value="Unassembled WGS sequence"/>
</dbReference>
<dbReference type="InterPro" id="IPR002048">
    <property type="entry name" value="EF_hand_dom"/>
</dbReference>
<accession>A0A835D5U1</accession>
<proteinExistence type="predicted"/>
<protein>
    <recommendedName>
        <fullName evidence="1">EF-hand domain-containing protein</fullName>
    </recommendedName>
</protein>
<reference evidence="2 3" key="1">
    <citation type="submission" date="2020-04" db="EMBL/GenBank/DDBJ databases">
        <title>Plant Genome Project.</title>
        <authorList>
            <person name="Zhang R.-G."/>
        </authorList>
    </citation>
    <scope>NUCLEOTIDE SEQUENCE [LARGE SCALE GENOMIC DNA]</scope>
    <source>
        <strain evidence="2">YNK0</strain>
        <tissue evidence="2">Leaf</tissue>
    </source>
</reference>
<organism evidence="2 3">
    <name type="scientific">Tetracentron sinense</name>
    <name type="common">Spur-leaf</name>
    <dbReference type="NCBI Taxonomy" id="13715"/>
    <lineage>
        <taxon>Eukaryota</taxon>
        <taxon>Viridiplantae</taxon>
        <taxon>Streptophyta</taxon>
        <taxon>Embryophyta</taxon>
        <taxon>Tracheophyta</taxon>
        <taxon>Spermatophyta</taxon>
        <taxon>Magnoliopsida</taxon>
        <taxon>Trochodendrales</taxon>
        <taxon>Trochodendraceae</taxon>
        <taxon>Tetracentron</taxon>
    </lineage>
</organism>
<evidence type="ECO:0000313" key="2">
    <source>
        <dbReference type="EMBL" id="KAF8388144.1"/>
    </source>
</evidence>
<feature type="domain" description="EF-hand" evidence="1">
    <location>
        <begin position="78"/>
        <end position="107"/>
    </location>
</feature>
<evidence type="ECO:0000313" key="3">
    <source>
        <dbReference type="Proteomes" id="UP000655225"/>
    </source>
</evidence>
<name>A0A835D5U1_TETSI</name>
<dbReference type="GO" id="GO:0005509">
    <property type="term" value="F:calcium ion binding"/>
    <property type="evidence" value="ECO:0007669"/>
    <property type="project" value="InterPro"/>
</dbReference>
<dbReference type="PROSITE" id="PS50222">
    <property type="entry name" value="EF_HAND_2"/>
    <property type="match status" value="1"/>
</dbReference>
<dbReference type="PANTHER" id="PTHR32166:SF123">
    <property type="entry name" value="BED-TYPE DOMAIN-CONTAINING PROTEIN"/>
    <property type="match status" value="1"/>
</dbReference>
<dbReference type="OrthoDB" id="1937290at2759"/>
<dbReference type="PANTHER" id="PTHR32166">
    <property type="entry name" value="OSJNBA0013A04.12 PROTEIN"/>
    <property type="match status" value="1"/>
</dbReference>
<sequence length="472" mass="53111">MADGGLTFALMERISEHSIPISPNLTAPLLELRFSRPQNPKLLRLCSASHCRKTIMIHLLSRILDGSNLLNVLGGRRRFRFTDLDTEKKGKISKNEIRNALVHMGIEIGLQSPSFSKVVLHVVIVDDFPTSIDIQPSGADNNGQIKQQKAYGEIKLWFVKDILEKFLAQLEANPIFRDLGSCGRLMANKEGLEGPLWEFMENLGKMQGGGGNCNLHCKLCNTCFKGNYYRVKGNLLLIPNHGVRQCSSVDEDMLAKFHKMEDTAQTKKTLKGASGGSSANIPLPMFEDFGKKRKGDNSIVKSFNVAARDELDHLIARTFYASGLSFNLIKSPYFRQVIKHACDSQLKGYTVPTYDRLRTTLLQAEKANVVLHLSLIRQSWARKGVSIVSNGWTDSNWKRSLINFMAVLENDPVFLKAVDATDKVKSAEYVGKLFLKVKSALQRMVIDESWRFYREEDSQKAQKIKEILVSDL</sequence>
<dbReference type="InterPro" id="IPR007021">
    <property type="entry name" value="DUF659"/>
</dbReference>
<evidence type="ECO:0000259" key="1">
    <source>
        <dbReference type="PROSITE" id="PS50222"/>
    </source>
</evidence>
<dbReference type="Pfam" id="PF04937">
    <property type="entry name" value="DUF659"/>
    <property type="match status" value="1"/>
</dbReference>
<dbReference type="AlphaFoldDB" id="A0A835D5U1"/>
<dbReference type="EMBL" id="JABCRI010000020">
    <property type="protein sequence ID" value="KAF8388144.1"/>
    <property type="molecule type" value="Genomic_DNA"/>
</dbReference>
<gene>
    <name evidence="2" type="ORF">HHK36_026810</name>
</gene>
<comment type="caution">
    <text evidence="2">The sequence shown here is derived from an EMBL/GenBank/DDBJ whole genome shotgun (WGS) entry which is preliminary data.</text>
</comment>
<keyword evidence="3" id="KW-1185">Reference proteome</keyword>